<feature type="region of interest" description="Disordered" evidence="1">
    <location>
        <begin position="202"/>
        <end position="227"/>
    </location>
</feature>
<feature type="region of interest" description="Disordered" evidence="1">
    <location>
        <begin position="71"/>
        <end position="97"/>
    </location>
</feature>
<evidence type="ECO:0000313" key="3">
    <source>
        <dbReference type="Proteomes" id="UP001150569"/>
    </source>
</evidence>
<feature type="compositionally biased region" description="Polar residues" evidence="1">
    <location>
        <begin position="202"/>
        <end position="218"/>
    </location>
</feature>
<dbReference type="AlphaFoldDB" id="A0A9W8ACY5"/>
<protein>
    <submittedName>
        <fullName evidence="2">Uncharacterized protein</fullName>
    </submittedName>
</protein>
<organism evidence="2 3">
    <name type="scientific">Tieghemiomyces parasiticus</name>
    <dbReference type="NCBI Taxonomy" id="78921"/>
    <lineage>
        <taxon>Eukaryota</taxon>
        <taxon>Fungi</taxon>
        <taxon>Fungi incertae sedis</taxon>
        <taxon>Zoopagomycota</taxon>
        <taxon>Kickxellomycotina</taxon>
        <taxon>Dimargaritomycetes</taxon>
        <taxon>Dimargaritales</taxon>
        <taxon>Dimargaritaceae</taxon>
        <taxon>Tieghemiomyces</taxon>
    </lineage>
</organism>
<gene>
    <name evidence="2" type="ORF">IWQ60_006042</name>
</gene>
<name>A0A9W8ACY5_9FUNG</name>
<proteinExistence type="predicted"/>
<reference evidence="2" key="1">
    <citation type="submission" date="2022-07" db="EMBL/GenBank/DDBJ databases">
        <title>Phylogenomic reconstructions and comparative analyses of Kickxellomycotina fungi.</title>
        <authorList>
            <person name="Reynolds N.K."/>
            <person name="Stajich J.E."/>
            <person name="Barry K."/>
            <person name="Grigoriev I.V."/>
            <person name="Crous P."/>
            <person name="Smith M.E."/>
        </authorList>
    </citation>
    <scope>NUCLEOTIDE SEQUENCE</scope>
    <source>
        <strain evidence="2">RSA 861</strain>
    </source>
</reference>
<dbReference type="Proteomes" id="UP001150569">
    <property type="component" value="Unassembled WGS sequence"/>
</dbReference>
<feature type="non-terminal residue" evidence="2">
    <location>
        <position position="394"/>
    </location>
</feature>
<accession>A0A9W8ACY5</accession>
<evidence type="ECO:0000313" key="2">
    <source>
        <dbReference type="EMBL" id="KAJ1923187.1"/>
    </source>
</evidence>
<keyword evidence="3" id="KW-1185">Reference proteome</keyword>
<dbReference type="EMBL" id="JANBPT010000349">
    <property type="protein sequence ID" value="KAJ1923187.1"/>
    <property type="molecule type" value="Genomic_DNA"/>
</dbReference>
<feature type="compositionally biased region" description="Basic and acidic residues" evidence="1">
    <location>
        <begin position="79"/>
        <end position="97"/>
    </location>
</feature>
<evidence type="ECO:0000256" key="1">
    <source>
        <dbReference type="SAM" id="MobiDB-lite"/>
    </source>
</evidence>
<sequence length="394" mass="44755">NFWTVKFEVEDAQWAVRQESKASGKLDRKYKRALQSLKEAQKTISTKNPVASQNNESELTKKLDELRQDVQRTQDAVAEQERRHRAAQDNLERSTDELKRAETEHAECLKLFTPLAAAFSQQITQLSIIFRSFSQAWLLNVALPLKNPSVVSKLNPFYADGQKADQHDEGILDDKRWGDLEVLRSDIQDYFKSELSMTTATLTATEPSEETSPGQSSPLPEKRPTRRVTPLDILKSPYLSIYKLITQFDDTHFGLLIGQVLRTQVAEYTLAQYTKDQNALLGTTDPRSLSLPSYFNDEAQYWARDLTVTLVTLRFLDEPTAIDPKSQLYKTLADYDLAKLSVRAHIWAIGTELGISDVDFLVTDVGEAEYSRIKSCASDRGWNIAKELEQANWA</sequence>
<comment type="caution">
    <text evidence="2">The sequence shown here is derived from an EMBL/GenBank/DDBJ whole genome shotgun (WGS) entry which is preliminary data.</text>
</comment>